<keyword evidence="3" id="KW-1185">Reference proteome</keyword>
<dbReference type="Proteomes" id="UP001207930">
    <property type="component" value="Unassembled WGS sequence"/>
</dbReference>
<evidence type="ECO:0000313" key="2">
    <source>
        <dbReference type="EMBL" id="MCW1886293.1"/>
    </source>
</evidence>
<proteinExistence type="predicted"/>
<feature type="chain" id="PRO_5045052928" evidence="1">
    <location>
        <begin position="25"/>
        <end position="101"/>
    </location>
</feature>
<sequence length="101" mass="10629">MDRAHFIRLGLVASLGLVTGVVHADQPAKAEDTLESWAGRHGGSLSLKNGELRIVARAKVTSFGDALQELAGLADGVLRCHGRTVTGLQGGRSFRVLLRAA</sequence>
<protein>
    <submittedName>
        <fullName evidence="2">Uncharacterized protein</fullName>
    </submittedName>
</protein>
<dbReference type="EMBL" id="JAPDDS010000009">
    <property type="protein sequence ID" value="MCW1886293.1"/>
    <property type="molecule type" value="Genomic_DNA"/>
</dbReference>
<dbReference type="RefSeq" id="WP_264502250.1">
    <property type="nucleotide sequence ID" value="NZ_JAPDDS010000009.1"/>
</dbReference>
<evidence type="ECO:0000256" key="1">
    <source>
        <dbReference type="SAM" id="SignalP"/>
    </source>
</evidence>
<comment type="caution">
    <text evidence="2">The sequence shown here is derived from an EMBL/GenBank/DDBJ whole genome shotgun (WGS) entry which is preliminary data.</text>
</comment>
<reference evidence="2 3" key="1">
    <citation type="submission" date="2022-10" db="EMBL/GenBank/DDBJ databases">
        <title>Luteolibacter flavescens strain MCCC 1K03193, whole genome shotgun sequencing project.</title>
        <authorList>
            <person name="Zhao G."/>
            <person name="Shen L."/>
        </authorList>
    </citation>
    <scope>NUCLEOTIDE SEQUENCE [LARGE SCALE GENOMIC DNA]</scope>
    <source>
        <strain evidence="2 3">MCCC 1K03193</strain>
    </source>
</reference>
<gene>
    <name evidence="2" type="ORF">OKA04_16265</name>
</gene>
<feature type="signal peptide" evidence="1">
    <location>
        <begin position="1"/>
        <end position="24"/>
    </location>
</feature>
<evidence type="ECO:0000313" key="3">
    <source>
        <dbReference type="Proteomes" id="UP001207930"/>
    </source>
</evidence>
<keyword evidence="1" id="KW-0732">Signal</keyword>
<organism evidence="2 3">
    <name type="scientific">Luteolibacter flavescens</name>
    <dbReference type="NCBI Taxonomy" id="1859460"/>
    <lineage>
        <taxon>Bacteria</taxon>
        <taxon>Pseudomonadati</taxon>
        <taxon>Verrucomicrobiota</taxon>
        <taxon>Verrucomicrobiia</taxon>
        <taxon>Verrucomicrobiales</taxon>
        <taxon>Verrucomicrobiaceae</taxon>
        <taxon>Luteolibacter</taxon>
    </lineage>
</organism>
<name>A0ABT3FRU4_9BACT</name>
<accession>A0ABT3FRU4</accession>